<accession>A0A2H5C0N9</accession>
<keyword evidence="1" id="KW-0614">Plasmid</keyword>
<evidence type="ECO:0000313" key="2">
    <source>
        <dbReference type="EMBL" id="STK78282.1"/>
    </source>
</evidence>
<sequence>MLGGADNPNGELPSYITGADTCSLYTQSLALKHAYEVYFGI</sequence>
<dbReference type="EMBL" id="MG648896">
    <property type="protein sequence ID" value="AUH16527.1"/>
    <property type="molecule type" value="Genomic_DNA"/>
</dbReference>
<dbReference type="EMBL" id="UGCO01000002">
    <property type="protein sequence ID" value="STK78282.1"/>
    <property type="molecule type" value="Genomic_DNA"/>
</dbReference>
<proteinExistence type="predicted"/>
<geneLocation type="plasmid" evidence="1">
    <name>pCOV8</name>
</geneLocation>
<reference evidence="2 3" key="2">
    <citation type="submission" date="2018-06" db="EMBL/GenBank/DDBJ databases">
        <authorList>
            <consortium name="Pathogen Informatics"/>
            <person name="Doyle S."/>
        </authorList>
    </citation>
    <scope>NUCLEOTIDE SEQUENCE [LARGE SCALE GENOMIC DNA]</scope>
    <source>
        <strain evidence="2 3">NCTC8985</strain>
    </source>
</reference>
<dbReference type="Proteomes" id="UP000254405">
    <property type="component" value="Unassembled WGS sequence"/>
</dbReference>
<dbReference type="AlphaFoldDB" id="A0A2H5C0N9"/>
<evidence type="ECO:0000313" key="1">
    <source>
        <dbReference type="EMBL" id="AUH16527.1"/>
    </source>
</evidence>
<protein>
    <submittedName>
        <fullName evidence="1">Uncharacterized protein</fullName>
    </submittedName>
</protein>
<name>A0A2H5C0N9_ECOLX</name>
<evidence type="ECO:0000313" key="3">
    <source>
        <dbReference type="Proteomes" id="UP000254405"/>
    </source>
</evidence>
<gene>
    <name evidence="2" type="ORF">NCTC8985_06527</name>
    <name evidence="1" type="ORF">PCOV8_00154</name>
</gene>
<reference evidence="1" key="1">
    <citation type="journal article" date="2018" name="PLoS ONE">
        <title>Characterization of plasmids harboring blaCTX-M and blaCMY genes in E. coli from French broilers.</title>
        <authorList>
            <person name="Touzain F."/>
            <person name="Le Devendec L."/>
            <person name="De Boisseson C."/>
            <person name="Baron S."/>
            <person name="Jouy E."/>
            <person name="Perrin-Guyomard A."/>
            <person name="Blanchard Y."/>
            <person name="Kempf I."/>
        </authorList>
    </citation>
    <scope>NUCLEOTIDE SEQUENCE</scope>
    <source>
        <plasmid evidence="1">pCOV8</plasmid>
    </source>
</reference>
<organism evidence="1">
    <name type="scientific">Escherichia coli</name>
    <dbReference type="NCBI Taxonomy" id="562"/>
    <lineage>
        <taxon>Bacteria</taxon>
        <taxon>Pseudomonadati</taxon>
        <taxon>Pseudomonadota</taxon>
        <taxon>Gammaproteobacteria</taxon>
        <taxon>Enterobacterales</taxon>
        <taxon>Enterobacteriaceae</taxon>
        <taxon>Escherichia</taxon>
    </lineage>
</organism>